<evidence type="ECO:0000256" key="1">
    <source>
        <dbReference type="SAM" id="Phobius"/>
    </source>
</evidence>
<keyword evidence="1" id="KW-1133">Transmembrane helix</keyword>
<dbReference type="RefSeq" id="WP_114793154.1">
    <property type="nucleotide sequence ID" value="NZ_CP139960.1"/>
</dbReference>
<accession>A0ABZ0W922</accession>
<organism evidence="2 3">
    <name type="scientific">Niabella yanshanensis</name>
    <dbReference type="NCBI Taxonomy" id="577386"/>
    <lineage>
        <taxon>Bacteria</taxon>
        <taxon>Pseudomonadati</taxon>
        <taxon>Bacteroidota</taxon>
        <taxon>Chitinophagia</taxon>
        <taxon>Chitinophagales</taxon>
        <taxon>Chitinophagaceae</taxon>
        <taxon>Niabella</taxon>
    </lineage>
</organism>
<evidence type="ECO:0000313" key="3">
    <source>
        <dbReference type="Proteomes" id="UP001325680"/>
    </source>
</evidence>
<gene>
    <name evidence="2" type="ORF">U0035_02940</name>
</gene>
<proteinExistence type="predicted"/>
<evidence type="ECO:0000313" key="2">
    <source>
        <dbReference type="EMBL" id="WQD39103.1"/>
    </source>
</evidence>
<keyword evidence="1" id="KW-0812">Transmembrane</keyword>
<feature type="transmembrane region" description="Helical" evidence="1">
    <location>
        <begin position="32"/>
        <end position="52"/>
    </location>
</feature>
<dbReference type="EMBL" id="CP139960">
    <property type="protein sequence ID" value="WQD39103.1"/>
    <property type="molecule type" value="Genomic_DNA"/>
</dbReference>
<protein>
    <submittedName>
        <fullName evidence="2">Lipopolysaccharide biosynthesis protein</fullName>
    </submittedName>
</protein>
<sequence length="366" mass="40482">MTSETNLKNEDISLKDLILTIRDWIRYFLSKWYIIGTWGLLGGAAGLTYAILDKPVYTATTSFVLEEGGISGGLGAYAGLANAFGLGVGNQGGLFEEDNIIELYRSRRMLAKTLLSPLQSGNNNPNKLLIDQFIDGFKGYRELWNENPALKQFRFVADNSNIKNDSQKRLQDSIISRVVNDLNKNFLNIEKKDKNLSIILVEVSSPDELFSKKFNEALVSNVNDFYLTTKTKSAEENVAILQKKVDSVQSRLSGSISKAAVVADATPNQNPTRMAQRIVPIQNSRVDAEINQNVLSTLMQNLEAGKMALLKERPLIQIVDEPILPLAKSRLGKIKGVIIGGFIAIFLVTLFLSGKKLLRDALTEVA</sequence>
<dbReference type="Proteomes" id="UP001325680">
    <property type="component" value="Chromosome"/>
</dbReference>
<dbReference type="InterPro" id="IPR050445">
    <property type="entry name" value="Bact_polysacc_biosynth/exp"/>
</dbReference>
<keyword evidence="1" id="KW-0472">Membrane</keyword>
<keyword evidence="3" id="KW-1185">Reference proteome</keyword>
<name>A0ABZ0W922_9BACT</name>
<feature type="transmembrane region" description="Helical" evidence="1">
    <location>
        <begin position="336"/>
        <end position="354"/>
    </location>
</feature>
<reference evidence="2 3" key="1">
    <citation type="submission" date="2023-12" db="EMBL/GenBank/DDBJ databases">
        <title>Genome sequencing and assembly of bacterial species from a model synthetic community.</title>
        <authorList>
            <person name="Hogle S.L."/>
        </authorList>
    </citation>
    <scope>NUCLEOTIDE SEQUENCE [LARGE SCALE GENOMIC DNA]</scope>
    <source>
        <strain evidence="2 3">HAMBI_3031</strain>
    </source>
</reference>
<dbReference type="PANTHER" id="PTHR32309:SF31">
    <property type="entry name" value="CAPSULAR EXOPOLYSACCHARIDE FAMILY"/>
    <property type="match status" value="1"/>
</dbReference>
<dbReference type="PANTHER" id="PTHR32309">
    <property type="entry name" value="TYROSINE-PROTEIN KINASE"/>
    <property type="match status" value="1"/>
</dbReference>